<dbReference type="AlphaFoldDB" id="A0A3P9IZH9"/>
<dbReference type="Ensembl" id="ENSORLT00020026156.1">
    <property type="protein sequence ID" value="ENSORLP00020032835.1"/>
    <property type="gene ID" value="ENSORLG00020000558.1"/>
</dbReference>
<sequence>MPSNTGPSSPAAAALAEALENSSRLIDKHLQEDRCFPELSELLSVPSHSE</sequence>
<name>A0A3P9IZH9_ORYLA</name>
<proteinExistence type="predicted"/>
<organism evidence="1 4">
    <name type="scientific">Oryzias latipes</name>
    <name type="common">Japanese rice fish</name>
    <name type="synonym">Japanese killifish</name>
    <dbReference type="NCBI Taxonomy" id="8090"/>
    <lineage>
        <taxon>Eukaryota</taxon>
        <taxon>Metazoa</taxon>
        <taxon>Chordata</taxon>
        <taxon>Craniata</taxon>
        <taxon>Vertebrata</taxon>
        <taxon>Euteleostomi</taxon>
        <taxon>Actinopterygii</taxon>
        <taxon>Neopterygii</taxon>
        <taxon>Teleostei</taxon>
        <taxon>Neoteleostei</taxon>
        <taxon>Acanthomorphata</taxon>
        <taxon>Ovalentaria</taxon>
        <taxon>Atherinomorphae</taxon>
        <taxon>Beloniformes</taxon>
        <taxon>Adrianichthyidae</taxon>
        <taxon>Oryziinae</taxon>
        <taxon>Oryzias</taxon>
    </lineage>
</organism>
<evidence type="ECO:0000313" key="4">
    <source>
        <dbReference type="Proteomes" id="UP000265200"/>
    </source>
</evidence>
<evidence type="ECO:0000313" key="3">
    <source>
        <dbReference type="Proteomes" id="UP000265180"/>
    </source>
</evidence>
<dbReference type="Proteomes" id="UP000265200">
    <property type="component" value="Chromosome 12"/>
</dbReference>
<reference evidence="3 4" key="2">
    <citation type="submission" date="2017-04" db="EMBL/GenBank/DDBJ databases">
        <title>CpG methylation of centromeres and impact of large insertions on vertebrate speciation.</title>
        <authorList>
            <person name="Ichikawa K."/>
            <person name="Yoshimura J."/>
            <person name="Morishita S."/>
        </authorList>
    </citation>
    <scope>NUCLEOTIDE SEQUENCE</scope>
    <source>
        <strain evidence="2 3">HNI</strain>
        <strain evidence="1 4">HSOK</strain>
    </source>
</reference>
<evidence type="ECO:0000313" key="2">
    <source>
        <dbReference type="Ensembl" id="ENSORLP00020032835.1"/>
    </source>
</evidence>
<dbReference type="Proteomes" id="UP000265180">
    <property type="component" value="Chromosome 12"/>
</dbReference>
<accession>A0A3P9IZH9</accession>
<dbReference type="Ensembl" id="ENSORLT00015005795.1">
    <property type="protein sequence ID" value="ENSORLP00015025273.1"/>
    <property type="gene ID" value="ENSORLG00015006305.1"/>
</dbReference>
<protein>
    <submittedName>
        <fullName evidence="1">Uncharacterized protein</fullName>
    </submittedName>
</protein>
<evidence type="ECO:0000313" key="1">
    <source>
        <dbReference type="Ensembl" id="ENSORLP00015025273.1"/>
    </source>
</evidence>
<reference evidence="1" key="3">
    <citation type="submission" date="2025-05" db="UniProtKB">
        <authorList>
            <consortium name="Ensembl"/>
        </authorList>
    </citation>
    <scope>IDENTIFICATION</scope>
    <source>
        <strain evidence="2">HNI</strain>
        <strain evidence="1">HSOK</strain>
    </source>
</reference>
<reference key="1">
    <citation type="journal article" date="2007" name="Nature">
        <title>The medaka draft genome and insights into vertebrate genome evolution.</title>
        <authorList>
            <person name="Kasahara M."/>
            <person name="Naruse K."/>
            <person name="Sasaki S."/>
            <person name="Nakatani Y."/>
            <person name="Qu W."/>
            <person name="Ahsan B."/>
            <person name="Yamada T."/>
            <person name="Nagayasu Y."/>
            <person name="Doi K."/>
            <person name="Kasai Y."/>
            <person name="Jindo T."/>
            <person name="Kobayashi D."/>
            <person name="Shimada A."/>
            <person name="Toyoda A."/>
            <person name="Kuroki Y."/>
            <person name="Fujiyama A."/>
            <person name="Sasaki T."/>
            <person name="Shimizu A."/>
            <person name="Asakawa S."/>
            <person name="Shimizu N."/>
            <person name="Hashimoto S."/>
            <person name="Yang J."/>
            <person name="Lee Y."/>
            <person name="Matsushima K."/>
            <person name="Sugano S."/>
            <person name="Sakaizumi M."/>
            <person name="Narita T."/>
            <person name="Ohishi K."/>
            <person name="Haga S."/>
            <person name="Ohta F."/>
            <person name="Nomoto H."/>
            <person name="Nogata K."/>
            <person name="Morishita T."/>
            <person name="Endo T."/>
            <person name="Shin-I T."/>
            <person name="Takeda H."/>
            <person name="Morishita S."/>
            <person name="Kohara Y."/>
        </authorList>
    </citation>
    <scope>NUCLEOTIDE SEQUENCE [LARGE SCALE GENOMIC DNA]</scope>
    <source>
        <strain>Hd-rR</strain>
    </source>
</reference>